<comment type="caution">
    <text evidence="1">The sequence shown here is derived from an EMBL/GenBank/DDBJ whole genome shotgun (WGS) entry which is preliminary data.</text>
</comment>
<proteinExistence type="predicted"/>
<name>A0A7J7NXX4_9MAGN</name>
<dbReference type="OrthoDB" id="10261385at2759"/>
<dbReference type="Proteomes" id="UP000541444">
    <property type="component" value="Unassembled WGS sequence"/>
</dbReference>
<organism evidence="1 2">
    <name type="scientific">Kingdonia uniflora</name>
    <dbReference type="NCBI Taxonomy" id="39325"/>
    <lineage>
        <taxon>Eukaryota</taxon>
        <taxon>Viridiplantae</taxon>
        <taxon>Streptophyta</taxon>
        <taxon>Embryophyta</taxon>
        <taxon>Tracheophyta</taxon>
        <taxon>Spermatophyta</taxon>
        <taxon>Magnoliopsida</taxon>
        <taxon>Ranunculales</taxon>
        <taxon>Circaeasteraceae</taxon>
        <taxon>Kingdonia</taxon>
    </lineage>
</organism>
<reference evidence="1 2" key="1">
    <citation type="journal article" date="2020" name="IScience">
        <title>Genome Sequencing of the Endangered Kingdonia uniflora (Circaeasteraceae, Ranunculales) Reveals Potential Mechanisms of Evolutionary Specialization.</title>
        <authorList>
            <person name="Sun Y."/>
            <person name="Deng T."/>
            <person name="Zhang A."/>
            <person name="Moore M.J."/>
            <person name="Landis J.B."/>
            <person name="Lin N."/>
            <person name="Zhang H."/>
            <person name="Zhang X."/>
            <person name="Huang J."/>
            <person name="Zhang X."/>
            <person name="Sun H."/>
            <person name="Wang H."/>
        </authorList>
    </citation>
    <scope>NUCLEOTIDE SEQUENCE [LARGE SCALE GENOMIC DNA]</scope>
    <source>
        <strain evidence="1">TB1705</strain>
        <tissue evidence="1">Leaf</tissue>
    </source>
</reference>
<evidence type="ECO:0000313" key="1">
    <source>
        <dbReference type="EMBL" id="KAF6172027.1"/>
    </source>
</evidence>
<dbReference type="AlphaFoldDB" id="A0A7J7NXX4"/>
<gene>
    <name evidence="1" type="ORF">GIB67_029445</name>
</gene>
<evidence type="ECO:0000313" key="2">
    <source>
        <dbReference type="Proteomes" id="UP000541444"/>
    </source>
</evidence>
<keyword evidence="2" id="KW-1185">Reference proteome</keyword>
<dbReference type="EMBL" id="JACGCM010000445">
    <property type="protein sequence ID" value="KAF6172027.1"/>
    <property type="molecule type" value="Genomic_DNA"/>
</dbReference>
<accession>A0A7J7NXX4</accession>
<sequence length="222" mass="24636">MATLQFKDDCDSVKVGLREFDSSWTWQANELRATGSNKGHYHRSLASTDASAKSSLEIEADWSPPKLRDLGNAKVAITLPATKLGRLYGGPRRLAGGRNQSTRALIGCLDGFVGVQFYTGKARVPHLDVVSPMFRKKGGHGLKTFAERRVKFEAEIHRRLNSQAAKALCDSKEERTGVTRKGEGALQQDAAHFKGRDAREHRPYIYQKAKGRGTVSRREGRL</sequence>
<protein>
    <submittedName>
        <fullName evidence="1">Uncharacterized protein</fullName>
    </submittedName>
</protein>